<protein>
    <submittedName>
        <fullName evidence="1">Uncharacterized protein</fullName>
    </submittedName>
</protein>
<dbReference type="EMBL" id="UINC01098314">
    <property type="protein sequence ID" value="SVC56743.1"/>
    <property type="molecule type" value="Genomic_DNA"/>
</dbReference>
<evidence type="ECO:0000313" key="1">
    <source>
        <dbReference type="EMBL" id="SVC56743.1"/>
    </source>
</evidence>
<organism evidence="1">
    <name type="scientific">marine metagenome</name>
    <dbReference type="NCBI Taxonomy" id="408172"/>
    <lineage>
        <taxon>unclassified sequences</taxon>
        <taxon>metagenomes</taxon>
        <taxon>ecological metagenomes</taxon>
    </lineage>
</organism>
<sequence length="43" mass="4710">VGNGIAPNVDLTKVGGQESPTDKLIEHIYIVCEIHNLLVYYPS</sequence>
<dbReference type="AlphaFoldDB" id="A0A382N6G1"/>
<accession>A0A382N6G1</accession>
<name>A0A382N6G1_9ZZZZ</name>
<gene>
    <name evidence="1" type="ORF">METZ01_LOCUS309597</name>
</gene>
<feature type="non-terminal residue" evidence="1">
    <location>
        <position position="1"/>
    </location>
</feature>
<reference evidence="1" key="1">
    <citation type="submission" date="2018-05" db="EMBL/GenBank/DDBJ databases">
        <authorList>
            <person name="Lanie J.A."/>
            <person name="Ng W.-L."/>
            <person name="Kazmierczak K.M."/>
            <person name="Andrzejewski T.M."/>
            <person name="Davidsen T.M."/>
            <person name="Wayne K.J."/>
            <person name="Tettelin H."/>
            <person name="Glass J.I."/>
            <person name="Rusch D."/>
            <person name="Podicherti R."/>
            <person name="Tsui H.-C.T."/>
            <person name="Winkler M.E."/>
        </authorList>
    </citation>
    <scope>NUCLEOTIDE SEQUENCE</scope>
</reference>
<proteinExistence type="predicted"/>